<evidence type="ECO:0000313" key="2">
    <source>
        <dbReference type="EMBL" id="BAJ80727.1"/>
    </source>
</evidence>
<dbReference type="HOGENOM" id="CLU_1811623_0_0_5"/>
<gene>
    <name evidence="2" type="ordered locus">ACMV_13800</name>
</gene>
<accession>F0IY67</accession>
<dbReference type="AlphaFoldDB" id="F0IY67"/>
<protein>
    <submittedName>
        <fullName evidence="2">Uncharacterized protein</fullName>
    </submittedName>
</protein>
<name>F0IY67_ACIMA</name>
<keyword evidence="3" id="KW-1185">Reference proteome</keyword>
<proteinExistence type="predicted"/>
<evidence type="ECO:0000313" key="3">
    <source>
        <dbReference type="Proteomes" id="UP000007100"/>
    </source>
</evidence>
<feature type="compositionally biased region" description="Pro residues" evidence="1">
    <location>
        <begin position="99"/>
        <end position="110"/>
    </location>
</feature>
<dbReference type="Proteomes" id="UP000007100">
    <property type="component" value="Chromosome"/>
</dbReference>
<organism evidence="2 3">
    <name type="scientific">Acidiphilium multivorum (strain DSM 11245 / JCM 8867 / NBRC 100883 / AIU 301)</name>
    <dbReference type="NCBI Taxonomy" id="926570"/>
    <lineage>
        <taxon>Bacteria</taxon>
        <taxon>Pseudomonadati</taxon>
        <taxon>Pseudomonadota</taxon>
        <taxon>Alphaproteobacteria</taxon>
        <taxon>Acetobacterales</taxon>
        <taxon>Acidocellaceae</taxon>
        <taxon>Acidiphilium</taxon>
    </lineage>
</organism>
<dbReference type="KEGG" id="amv:ACMV_13800"/>
<evidence type="ECO:0000256" key="1">
    <source>
        <dbReference type="SAM" id="MobiDB-lite"/>
    </source>
</evidence>
<reference evidence="2 3" key="1">
    <citation type="submission" date="2010-12" db="EMBL/GenBank/DDBJ databases">
        <title>Whole genome sequence of Acidiphilium multivorum AIU301.</title>
        <authorList>
            <person name="Narita-Yamada S."/>
            <person name="Nakamura S."/>
            <person name="Ito N."/>
            <person name="Takarada H."/>
            <person name="Katano Y."/>
            <person name="Nakazawa H."/>
            <person name="Hosoyama A."/>
            <person name="Yamada R."/>
            <person name="Fujita N."/>
        </authorList>
    </citation>
    <scope>NUCLEOTIDE SEQUENCE [LARGE SCALE GENOMIC DNA]</scope>
    <source>
        <strain evidence="3">DSM 11245 / JCM 8867 / AIU301</strain>
    </source>
</reference>
<sequence>MHDRPRNDNMTRNPQGDDDSAPAPPLLARNILRRPRPGRRPGSARPPSEGHAGCRRLCPASLPQRRALRDLRQFPRRRRRLPAGARRGGAGRLLQFLHPAPPPVLAPPPSGADWGGPRRRDGPQGSGWRPASSVCAWQTGSG</sequence>
<feature type="region of interest" description="Disordered" evidence="1">
    <location>
        <begin position="1"/>
        <end position="142"/>
    </location>
</feature>
<dbReference type="EMBL" id="AP012035">
    <property type="protein sequence ID" value="BAJ80727.1"/>
    <property type="molecule type" value="Genomic_DNA"/>
</dbReference>